<feature type="active site" description="Nucleophile" evidence="5">
    <location>
        <position position="360"/>
    </location>
</feature>
<dbReference type="InterPro" id="IPR049560">
    <property type="entry name" value="MeTrfase_RsmB-F_NOP2_cat"/>
</dbReference>
<dbReference type="PANTHER" id="PTHR22807:SF53">
    <property type="entry name" value="RIBOSOMAL RNA SMALL SUBUNIT METHYLTRANSFERASE B-RELATED"/>
    <property type="match status" value="1"/>
</dbReference>
<dbReference type="GO" id="GO:0003723">
    <property type="term" value="F:RNA binding"/>
    <property type="evidence" value="ECO:0007669"/>
    <property type="project" value="UniProtKB-UniRule"/>
</dbReference>
<dbReference type="EMBL" id="LVVZ01000022">
    <property type="protein sequence ID" value="OKL43023.1"/>
    <property type="molecule type" value="Genomic_DNA"/>
</dbReference>
<accession>A0A1U7JE60</accession>
<organism evidence="7 8">
    <name type="scientific">Pseudovibrio exalbescens</name>
    <dbReference type="NCBI Taxonomy" id="197461"/>
    <lineage>
        <taxon>Bacteria</taxon>
        <taxon>Pseudomonadati</taxon>
        <taxon>Pseudomonadota</taxon>
        <taxon>Alphaproteobacteria</taxon>
        <taxon>Hyphomicrobiales</taxon>
        <taxon>Stappiaceae</taxon>
        <taxon>Pseudovibrio</taxon>
    </lineage>
</organism>
<dbReference type="STRING" id="197461.A3843_14865"/>
<evidence type="ECO:0000313" key="7">
    <source>
        <dbReference type="EMBL" id="OKL43023.1"/>
    </source>
</evidence>
<dbReference type="InterPro" id="IPR029063">
    <property type="entry name" value="SAM-dependent_MTases_sf"/>
</dbReference>
<proteinExistence type="inferred from homology"/>
<name>A0A1U7JE60_9HYPH</name>
<feature type="binding site" evidence="5">
    <location>
        <position position="263"/>
    </location>
    <ligand>
        <name>S-adenosyl-L-methionine</name>
        <dbReference type="ChEBI" id="CHEBI:59789"/>
    </ligand>
</feature>
<dbReference type="Gene3D" id="3.40.50.150">
    <property type="entry name" value="Vaccinia Virus protein VP39"/>
    <property type="match status" value="1"/>
</dbReference>
<dbReference type="SUPFAM" id="SSF53335">
    <property type="entry name" value="S-adenosyl-L-methionine-dependent methyltransferases"/>
    <property type="match status" value="1"/>
</dbReference>
<evidence type="ECO:0000256" key="1">
    <source>
        <dbReference type="ARBA" id="ARBA00022603"/>
    </source>
</evidence>
<dbReference type="Pfam" id="PF01189">
    <property type="entry name" value="Methyltr_RsmB-F"/>
    <property type="match status" value="1"/>
</dbReference>
<keyword evidence="4 5" id="KW-0694">RNA-binding</keyword>
<reference evidence="7 8" key="1">
    <citation type="submission" date="2016-03" db="EMBL/GenBank/DDBJ databases">
        <title>Genome sequence of Nesiotobacter sp. nov., a moderately halophilic alphaproteobacterium isolated from the Yellow Sea, China.</title>
        <authorList>
            <person name="Zhang G."/>
            <person name="Zhang R."/>
        </authorList>
    </citation>
    <scope>NUCLEOTIDE SEQUENCE [LARGE SCALE GENOMIC DNA]</scope>
    <source>
        <strain evidence="7 8">WB1-6</strain>
    </source>
</reference>
<dbReference type="InterPro" id="IPR023267">
    <property type="entry name" value="RCMT"/>
</dbReference>
<keyword evidence="1 5" id="KW-0489">Methyltransferase</keyword>
<protein>
    <submittedName>
        <fullName evidence="7">MFS transporter</fullName>
    </submittedName>
</protein>
<sequence length="431" mass="47334">MRDGGRLSAAIDVLSEIETRRRPVQEALKDWGNAHRFAGSGDRVAIGNLVFDALRHKLSYAYIMGDASPRALALATYVIGWQNPVEQLVTAIEADPHAPAPLSDFEFNKLASPDLTNAEDHEVCDIPKWLYSRFQAAFGEETVAVGRALSARAPIDMRVNTLKADPERVLKRLAHLHAVPSGLSPAGIRLAPVTGPRKSPHVQAEEGFRKGWFELQDEASQIAALMVGARPGDQVLDLCAGGGGKSLALAANMDNKGQIYAFDASKLRLAPLYERMARAGVRNIQVVDPQTGKLDDLKGRMDKVLVDAPCSGTGVWRRRPDTKWRVTENALAGRVDEQRKVLAQAAEFVKPGGVLTYATCSLLPEENQDQVRWFLEQHPDFAPMDLRLEWARLFGNTSRHPLFAQDGSYATLTPAHTDTDGFFLSLLQKQG</sequence>
<dbReference type="AlphaFoldDB" id="A0A1U7JE60"/>
<keyword evidence="8" id="KW-1185">Reference proteome</keyword>
<evidence type="ECO:0000256" key="5">
    <source>
        <dbReference type="PROSITE-ProRule" id="PRU01023"/>
    </source>
</evidence>
<dbReference type="InterPro" id="IPR001678">
    <property type="entry name" value="MeTrfase_RsmB-F_NOP2_dom"/>
</dbReference>
<dbReference type="PRINTS" id="PR02008">
    <property type="entry name" value="RCMTFAMILY"/>
</dbReference>
<feature type="domain" description="SAM-dependent MTase RsmB/NOP-type" evidence="6">
    <location>
        <begin position="145"/>
        <end position="430"/>
    </location>
</feature>
<evidence type="ECO:0000256" key="2">
    <source>
        <dbReference type="ARBA" id="ARBA00022679"/>
    </source>
</evidence>
<evidence type="ECO:0000256" key="4">
    <source>
        <dbReference type="ARBA" id="ARBA00022884"/>
    </source>
</evidence>
<evidence type="ECO:0000256" key="3">
    <source>
        <dbReference type="ARBA" id="ARBA00022691"/>
    </source>
</evidence>
<keyword evidence="2 5" id="KW-0808">Transferase</keyword>
<dbReference type="InterPro" id="IPR054728">
    <property type="entry name" value="RsmB-like_ferredoxin"/>
</dbReference>
<dbReference type="GO" id="GO:0008173">
    <property type="term" value="F:RNA methyltransferase activity"/>
    <property type="evidence" value="ECO:0007669"/>
    <property type="project" value="InterPro"/>
</dbReference>
<dbReference type="PROSITE" id="PS51686">
    <property type="entry name" value="SAM_MT_RSMB_NOP"/>
    <property type="match status" value="1"/>
</dbReference>
<evidence type="ECO:0000313" key="8">
    <source>
        <dbReference type="Proteomes" id="UP000185783"/>
    </source>
</evidence>
<comment type="caution">
    <text evidence="5">Lacks conserved residue(s) required for the propagation of feature annotation.</text>
</comment>
<gene>
    <name evidence="7" type="ORF">A3843_14865</name>
</gene>
<feature type="binding site" evidence="5">
    <location>
        <position position="307"/>
    </location>
    <ligand>
        <name>S-adenosyl-L-methionine</name>
        <dbReference type="ChEBI" id="CHEBI:59789"/>
    </ligand>
</feature>
<keyword evidence="3 5" id="KW-0949">S-adenosyl-L-methionine</keyword>
<comment type="similarity">
    <text evidence="5">Belongs to the class I-like SAM-binding methyltransferase superfamily. RsmB/NOP family.</text>
</comment>
<dbReference type="GO" id="GO:0001510">
    <property type="term" value="P:RNA methylation"/>
    <property type="evidence" value="ECO:0007669"/>
    <property type="project" value="InterPro"/>
</dbReference>
<dbReference type="Proteomes" id="UP000185783">
    <property type="component" value="Unassembled WGS sequence"/>
</dbReference>
<evidence type="ECO:0000259" key="6">
    <source>
        <dbReference type="PROSITE" id="PS51686"/>
    </source>
</evidence>
<dbReference type="RefSeq" id="WP_028482811.1">
    <property type="nucleotide sequence ID" value="NZ_LVVZ01000022.1"/>
</dbReference>
<dbReference type="CDD" id="cd02440">
    <property type="entry name" value="AdoMet_MTases"/>
    <property type="match status" value="1"/>
</dbReference>
<dbReference type="PANTHER" id="PTHR22807">
    <property type="entry name" value="NOP2 YEAST -RELATED NOL1/NOP2/FMU SUN DOMAIN-CONTAINING"/>
    <property type="match status" value="1"/>
</dbReference>
<comment type="caution">
    <text evidence="7">The sequence shown here is derived from an EMBL/GenBank/DDBJ whole genome shotgun (WGS) entry which is preliminary data.</text>
</comment>
<dbReference type="Pfam" id="PF22458">
    <property type="entry name" value="RsmF-B_ferredox"/>
    <property type="match status" value="1"/>
</dbReference>